<keyword evidence="5" id="KW-0966">Cell projection</keyword>
<sequence>MNGGSYVALSGIIAEGQKLNMITNNLANANTVGYKSSGSLFGEFLSRKAIQTLDSKSFKPFVDKAYPVTLNSYINNSQGPLKKTGNRLDLAINGDGFFVLQTPDGIKFTRNGVFSLNSAGELVNQNGFPVLNIRKRPIFLNERGSNITITKNGIINLTDPLTNNEMYYGQILTVNFNGPKYLSKYGDTMFSATKNSGAPALNKNPDILQGYVEESNVNEIRDMAEMINVSQVHNNMVEVLKSYSNVNNTTINTIGAAV</sequence>
<feature type="domain" description="Flagellar hook protein FlgE/F/G-like D1" evidence="4">
    <location>
        <begin position="91"/>
        <end position="156"/>
    </location>
</feature>
<dbReference type="NCBIfam" id="TIGR03506">
    <property type="entry name" value="FlgEFG_subfam"/>
    <property type="match status" value="1"/>
</dbReference>
<name>A0A519BBE5_9DELT</name>
<dbReference type="EMBL" id="SGBD01000002">
    <property type="protein sequence ID" value="RZD14534.1"/>
    <property type="molecule type" value="Genomic_DNA"/>
</dbReference>
<feature type="domain" description="Flagellar basal body rod protein N-terminal" evidence="3">
    <location>
        <begin position="6"/>
        <end position="35"/>
    </location>
</feature>
<gene>
    <name evidence="5" type="primary">flgF</name>
    <name evidence="5" type="ORF">EVJ47_05025</name>
</gene>
<dbReference type="GO" id="GO:0030694">
    <property type="term" value="C:bacterial-type flagellum basal body, rod"/>
    <property type="evidence" value="ECO:0007669"/>
    <property type="project" value="InterPro"/>
</dbReference>
<dbReference type="GO" id="GO:0071978">
    <property type="term" value="P:bacterial-type flagellum-dependent swarming motility"/>
    <property type="evidence" value="ECO:0007669"/>
    <property type="project" value="TreeGrafter"/>
</dbReference>
<dbReference type="SUPFAM" id="SSF117143">
    <property type="entry name" value="Flagellar hook protein flgE"/>
    <property type="match status" value="1"/>
</dbReference>
<evidence type="ECO:0000313" key="6">
    <source>
        <dbReference type="Proteomes" id="UP000320813"/>
    </source>
</evidence>
<dbReference type="Proteomes" id="UP000320813">
    <property type="component" value="Unassembled WGS sequence"/>
</dbReference>
<dbReference type="AlphaFoldDB" id="A0A519BBE5"/>
<dbReference type="InterPro" id="IPR019776">
    <property type="entry name" value="Flagellar_basal_body_rod_CS"/>
</dbReference>
<dbReference type="InterPro" id="IPR053967">
    <property type="entry name" value="LlgE_F_G-like_D1"/>
</dbReference>
<dbReference type="PANTHER" id="PTHR30435:SF19">
    <property type="entry name" value="FLAGELLAR BASAL-BODY ROD PROTEIN FLGG"/>
    <property type="match status" value="1"/>
</dbReference>
<comment type="subcellular location">
    <subcellularLocation>
        <location evidence="2">Bacterial flagellum basal body</location>
    </subcellularLocation>
</comment>
<dbReference type="InterPro" id="IPR012836">
    <property type="entry name" value="FlgF"/>
</dbReference>
<comment type="similarity">
    <text evidence="1 2">Belongs to the flagella basal body rod proteins family.</text>
</comment>
<evidence type="ECO:0000256" key="2">
    <source>
        <dbReference type="RuleBase" id="RU362116"/>
    </source>
</evidence>
<evidence type="ECO:0000256" key="1">
    <source>
        <dbReference type="ARBA" id="ARBA00009677"/>
    </source>
</evidence>
<dbReference type="InterPro" id="IPR001444">
    <property type="entry name" value="Flag_bb_rod_N"/>
</dbReference>
<keyword evidence="2" id="KW-0975">Bacterial flagellum</keyword>
<evidence type="ECO:0000259" key="4">
    <source>
        <dbReference type="Pfam" id="PF22692"/>
    </source>
</evidence>
<evidence type="ECO:0000313" key="5">
    <source>
        <dbReference type="EMBL" id="RZD14534.1"/>
    </source>
</evidence>
<dbReference type="Pfam" id="PF00460">
    <property type="entry name" value="Flg_bb_rod"/>
    <property type="match status" value="1"/>
</dbReference>
<dbReference type="PROSITE" id="PS00588">
    <property type="entry name" value="FLAGELLA_BB_ROD"/>
    <property type="match status" value="1"/>
</dbReference>
<dbReference type="NCBIfam" id="TIGR02490">
    <property type="entry name" value="flgF"/>
    <property type="match status" value="1"/>
</dbReference>
<proteinExistence type="inferred from homology"/>
<accession>A0A519BBE5</accession>
<keyword evidence="5" id="KW-0282">Flagellum</keyword>
<protein>
    <submittedName>
        <fullName evidence="5">Flagellar basal-body rod protein FlgF</fullName>
    </submittedName>
</protein>
<organism evidence="5 6">
    <name type="scientific">Candidatus Acidulodesulfobacterium ferriphilum</name>
    <dbReference type="NCBI Taxonomy" id="2597223"/>
    <lineage>
        <taxon>Bacteria</taxon>
        <taxon>Deltaproteobacteria</taxon>
        <taxon>Candidatus Acidulodesulfobacterales</taxon>
        <taxon>Candidatus Acidulodesulfobacterium</taxon>
    </lineage>
</organism>
<keyword evidence="5" id="KW-0969">Cilium</keyword>
<comment type="caution">
    <text evidence="5">The sequence shown here is derived from an EMBL/GenBank/DDBJ whole genome shotgun (WGS) entry which is preliminary data.</text>
</comment>
<dbReference type="InterPro" id="IPR037925">
    <property type="entry name" value="FlgE/F/G-like"/>
</dbReference>
<dbReference type="PANTHER" id="PTHR30435">
    <property type="entry name" value="FLAGELLAR PROTEIN"/>
    <property type="match status" value="1"/>
</dbReference>
<dbReference type="Pfam" id="PF22692">
    <property type="entry name" value="LlgE_F_G_D1"/>
    <property type="match status" value="1"/>
</dbReference>
<reference evidence="5 6" key="1">
    <citation type="submission" date="2019-01" db="EMBL/GenBank/DDBJ databases">
        <title>Insights into ecological role of a new deltaproteobacterial order Candidatus Sinidesulfobacterales (Sva0485) by metagenomics and metatranscriptomics.</title>
        <authorList>
            <person name="Tan S."/>
            <person name="Liu J."/>
            <person name="Fang Y."/>
            <person name="Hedlund B.P."/>
            <person name="Lian Z.H."/>
            <person name="Huang L.Y."/>
            <person name="Li J.T."/>
            <person name="Huang L.N."/>
            <person name="Li W.J."/>
            <person name="Jiang H.C."/>
            <person name="Dong H.L."/>
            <person name="Shu W.S."/>
        </authorList>
    </citation>
    <scope>NUCLEOTIDE SEQUENCE [LARGE SCALE GENOMIC DNA]</scope>
    <source>
        <strain evidence="5">AP3</strain>
    </source>
</reference>
<dbReference type="InterPro" id="IPR020013">
    <property type="entry name" value="Flagellar_FlgE/F/G"/>
</dbReference>
<evidence type="ECO:0000259" key="3">
    <source>
        <dbReference type="Pfam" id="PF00460"/>
    </source>
</evidence>